<dbReference type="STRING" id="643648.Slip_1069"/>
<dbReference type="HOGENOM" id="CLU_048251_0_1_9"/>
<dbReference type="eggNOG" id="COG1307">
    <property type="taxonomic scope" value="Bacteria"/>
</dbReference>
<dbReference type="PROSITE" id="PS51482">
    <property type="entry name" value="DEGV"/>
    <property type="match status" value="1"/>
</dbReference>
<reference evidence="3" key="1">
    <citation type="journal article" date="2010" name="Stand. Genomic Sci.">
        <title>Complete genome sequence of Syntrophothermus lipocalidus type strain (TGB-C1T).</title>
        <authorList>
            <consortium name="US DOE Joint Genome Institute (JGI-PGF)"/>
            <person name="Djao O."/>
            <person name="Zhang X."/>
            <person name="Lucas S."/>
            <person name="Lapidus A."/>
            <person name="Glavina Del Rio T."/>
            <person name="Nolan M."/>
            <person name="Tice H."/>
            <person name="Cheng J."/>
            <person name="Han C."/>
            <person name="Tapia R."/>
            <person name="Goodwin L."/>
            <person name="Pitluck S."/>
            <person name="Liolios K."/>
            <person name="Ivanova N."/>
            <person name="Mavromatis K."/>
            <person name="Mikhailova N."/>
            <person name="Ovchinnikova G."/>
            <person name="Pati A."/>
            <person name="Brambilla E."/>
            <person name="Chen A."/>
            <person name="Palaniappan K."/>
            <person name="Land M."/>
            <person name="Hauser L."/>
            <person name="Chang Y."/>
            <person name="Jeffries C."/>
            <person name="Rohde M."/>
            <person name="Sikorski J."/>
            <person name="Spring S."/>
            <person name="Goker M."/>
            <person name="Detter J."/>
            <person name="Woyke T."/>
            <person name="Bristow J."/>
            <person name="Eisen J."/>
            <person name="Markowitz V."/>
            <person name="Hugenholtz P."/>
            <person name="Kyrpides N."/>
            <person name="Klenk H."/>
        </authorList>
    </citation>
    <scope>NUCLEOTIDE SEQUENCE [LARGE SCALE GENOMIC DNA]</scope>
    <source>
        <strain evidence="3">DSM 12680 / TGB-C1</strain>
    </source>
</reference>
<dbReference type="RefSeq" id="WP_013175249.1">
    <property type="nucleotide sequence ID" value="NC_014220.1"/>
</dbReference>
<evidence type="ECO:0000256" key="1">
    <source>
        <dbReference type="ARBA" id="ARBA00023121"/>
    </source>
</evidence>
<dbReference type="InterPro" id="IPR050270">
    <property type="entry name" value="DegV_domain_contain"/>
</dbReference>
<dbReference type="EMBL" id="CP002048">
    <property type="protein sequence ID" value="ADI01847.1"/>
    <property type="molecule type" value="Genomic_DNA"/>
</dbReference>
<organism evidence="2 3">
    <name type="scientific">Syntrophothermus lipocalidus (strain DSM 12680 / TGB-C1)</name>
    <dbReference type="NCBI Taxonomy" id="643648"/>
    <lineage>
        <taxon>Bacteria</taxon>
        <taxon>Bacillati</taxon>
        <taxon>Bacillota</taxon>
        <taxon>Clostridia</taxon>
        <taxon>Eubacteriales</taxon>
        <taxon>Syntrophomonadaceae</taxon>
        <taxon>Syntrophothermus</taxon>
    </lineage>
</organism>
<evidence type="ECO:0000313" key="2">
    <source>
        <dbReference type="EMBL" id="ADI01847.1"/>
    </source>
</evidence>
<keyword evidence="1" id="KW-0446">Lipid-binding</keyword>
<dbReference type="InterPro" id="IPR003797">
    <property type="entry name" value="DegV"/>
</dbReference>
<protein>
    <submittedName>
        <fullName evidence="2">DegV family protein</fullName>
    </submittedName>
</protein>
<dbReference type="NCBIfam" id="TIGR00762">
    <property type="entry name" value="DegV"/>
    <property type="match status" value="1"/>
</dbReference>
<dbReference type="PANTHER" id="PTHR33434">
    <property type="entry name" value="DEGV DOMAIN-CONTAINING PROTEIN DR_1986-RELATED"/>
    <property type="match status" value="1"/>
</dbReference>
<evidence type="ECO:0000313" key="3">
    <source>
        <dbReference type="Proteomes" id="UP000000378"/>
    </source>
</evidence>
<dbReference type="Pfam" id="PF02645">
    <property type="entry name" value="DegV"/>
    <property type="match status" value="1"/>
</dbReference>
<dbReference type="Gene3D" id="3.40.50.10170">
    <property type="match status" value="1"/>
</dbReference>
<dbReference type="GO" id="GO:0008289">
    <property type="term" value="F:lipid binding"/>
    <property type="evidence" value="ECO:0007669"/>
    <property type="project" value="UniProtKB-KW"/>
</dbReference>
<dbReference type="OrthoDB" id="9780216at2"/>
<dbReference type="PANTHER" id="PTHR33434:SF2">
    <property type="entry name" value="FATTY ACID-BINDING PROTEIN TM_1468"/>
    <property type="match status" value="1"/>
</dbReference>
<proteinExistence type="predicted"/>
<dbReference type="Proteomes" id="UP000000378">
    <property type="component" value="Chromosome"/>
</dbReference>
<dbReference type="SUPFAM" id="SSF82549">
    <property type="entry name" value="DAK1/DegV-like"/>
    <property type="match status" value="1"/>
</dbReference>
<dbReference type="KEGG" id="slp:Slip_1069"/>
<sequence length="289" mass="31934">MRVKIVTDNCCDLPVELIDRYGIKMVHMLVSFGDRTFQPGELSTNSFYEMMASSHVLPTTSQPTMEEMRSVYEECLADGSEVIAIHLSSGMTGTVQAAEMVRDTLPGRERLTVIDSLKASAGEGLLVLEAARMAESGRARNEIVDEILKLRAKLRCVFTINTLEYLVKGGRLSRAKGLVGSMLDIKPILWVNPQGYIEPIDKVRGRKSAIRRLVRMVEEMGRDLQGQTVGISHAMCPEDAARFRDVFVNEFKAGEVIMGEIGPVVGSHVGPGTLAIFFYGEELGNNNHR</sequence>
<reference evidence="2 3" key="2">
    <citation type="journal article" date="2010" name="Stand. Genomic Sci.">
        <title>Complete genome sequence of Syntrophothermus lipocalidus type strain (TGB-C1).</title>
        <authorList>
            <person name="Djao O.D."/>
            <person name="Zhang X."/>
            <person name="Lucas S."/>
            <person name="Lapidus A."/>
            <person name="Del Rio T.G."/>
            <person name="Nolan M."/>
            <person name="Tice H."/>
            <person name="Cheng J.F."/>
            <person name="Han C."/>
            <person name="Tapia R."/>
            <person name="Goodwin L."/>
            <person name="Pitluck S."/>
            <person name="Liolios K."/>
            <person name="Ivanova N."/>
            <person name="Mavromatis K."/>
            <person name="Mikhailova N."/>
            <person name="Ovchinnikova G."/>
            <person name="Pati A."/>
            <person name="Brambilla E."/>
            <person name="Chen A."/>
            <person name="Palaniappan K."/>
            <person name="Land M."/>
            <person name="Hauser L."/>
            <person name="Chang Y.J."/>
            <person name="Jeffries C.D."/>
            <person name="Rohde M."/>
            <person name="Sikorski J."/>
            <person name="Spring S."/>
            <person name="Goker M."/>
            <person name="Detter J.C."/>
            <person name="Woyke T."/>
            <person name="Bristow J."/>
            <person name="Eisen J.A."/>
            <person name="Markowitz V."/>
            <person name="Hugenholtz P."/>
            <person name="Kyrpides N.C."/>
            <person name="Klenk H.P."/>
        </authorList>
    </citation>
    <scope>NUCLEOTIDE SEQUENCE [LARGE SCALE GENOMIC DNA]</scope>
    <source>
        <strain evidence="3">DSM 12680 / TGB-C1</strain>
    </source>
</reference>
<keyword evidence="3" id="KW-1185">Reference proteome</keyword>
<dbReference type="Gene3D" id="3.30.1180.10">
    <property type="match status" value="1"/>
</dbReference>
<dbReference type="AlphaFoldDB" id="D7CMB2"/>
<accession>D7CMB2</accession>
<dbReference type="InterPro" id="IPR043168">
    <property type="entry name" value="DegV_C"/>
</dbReference>
<gene>
    <name evidence="2" type="ordered locus">Slip_1069</name>
</gene>
<name>D7CMB2_SYNLT</name>